<evidence type="ECO:0000313" key="1">
    <source>
        <dbReference type="EMBL" id="MCX8303169.1"/>
    </source>
</evidence>
<comment type="caution">
    <text evidence="1">The sequence shown here is derived from an EMBL/GenBank/DDBJ whole genome shotgun (WGS) entry which is preliminary data.</text>
</comment>
<evidence type="ECO:0000313" key="2">
    <source>
        <dbReference type="Proteomes" id="UP001163211"/>
    </source>
</evidence>
<sequence>MWKEEQSFFNNIGIGKDMNSAFNGINFPGSASAMKQDAGKGMDIFHSSNYHNYSDILRRRIARVE</sequence>
<gene>
    <name evidence="1" type="ORF">OTG14_09355</name>
</gene>
<name>A0ABT3XHH4_9ENTR</name>
<proteinExistence type="predicted"/>
<accession>A0ABT3XHH4</accession>
<reference evidence="1" key="1">
    <citation type="submission" date="2022-11" db="EMBL/GenBank/DDBJ databases">
        <title>The draft genomes of two Enterobacter strains.</title>
        <authorList>
            <person name="He Y."/>
            <person name="Wu S."/>
            <person name="Feng Y."/>
            <person name="Zong Z."/>
        </authorList>
    </citation>
    <scope>NUCLEOTIDE SEQUENCE</scope>
    <source>
        <strain evidence="1">155092</strain>
    </source>
</reference>
<keyword evidence="2" id="KW-1185">Reference proteome</keyword>
<dbReference type="EMBL" id="JAPMLV010000001">
    <property type="protein sequence ID" value="MCX8303169.1"/>
    <property type="molecule type" value="Genomic_DNA"/>
</dbReference>
<dbReference type="Proteomes" id="UP001163211">
    <property type="component" value="Unassembled WGS sequence"/>
</dbReference>
<dbReference type="RefSeq" id="WP_071994455.1">
    <property type="nucleotide sequence ID" value="NZ_AP038752.1"/>
</dbReference>
<protein>
    <submittedName>
        <fullName evidence="1">Uncharacterized protein</fullName>
    </submittedName>
</protein>
<organism evidence="1 2">
    <name type="scientific">Enterobacter pseudoroggenkampii</name>
    <dbReference type="NCBI Taxonomy" id="2996112"/>
    <lineage>
        <taxon>Bacteria</taxon>
        <taxon>Pseudomonadati</taxon>
        <taxon>Pseudomonadota</taxon>
        <taxon>Gammaproteobacteria</taxon>
        <taxon>Enterobacterales</taxon>
        <taxon>Enterobacteriaceae</taxon>
        <taxon>Enterobacter</taxon>
    </lineage>
</organism>